<name>A0ABX0ZSY0_9ACTN</name>
<evidence type="ECO:0000313" key="4">
    <source>
        <dbReference type="EMBL" id="NJP47103.1"/>
    </source>
</evidence>
<feature type="domain" description="HTH luxR-type" evidence="3">
    <location>
        <begin position="915"/>
        <end position="980"/>
    </location>
</feature>
<dbReference type="InterPro" id="IPR000792">
    <property type="entry name" value="Tscrpt_reg_LuxR_C"/>
</dbReference>
<protein>
    <submittedName>
        <fullName evidence="4">AAA family ATPase</fullName>
    </submittedName>
</protein>
<dbReference type="EMBL" id="JAATEJ010000026">
    <property type="protein sequence ID" value="NJP47103.1"/>
    <property type="molecule type" value="Genomic_DNA"/>
</dbReference>
<keyword evidence="5" id="KW-1185">Reference proteome</keyword>
<dbReference type="InterPro" id="IPR011990">
    <property type="entry name" value="TPR-like_helical_dom_sf"/>
</dbReference>
<reference evidence="4 5" key="1">
    <citation type="submission" date="2020-03" db="EMBL/GenBank/DDBJ databases">
        <title>WGS of actinomycetes isolated from Thailand.</title>
        <authorList>
            <person name="Thawai C."/>
        </authorList>
    </citation>
    <scope>NUCLEOTIDE SEQUENCE [LARGE SCALE GENOMIC DNA]</scope>
    <source>
        <strain evidence="4 5">PRB2-1</strain>
    </source>
</reference>
<dbReference type="Proteomes" id="UP000734511">
    <property type="component" value="Unassembled WGS sequence"/>
</dbReference>
<proteinExistence type="predicted"/>
<dbReference type="SUPFAM" id="SSF46894">
    <property type="entry name" value="C-terminal effector domain of the bipartite response regulators"/>
    <property type="match status" value="1"/>
</dbReference>
<organism evidence="4 5">
    <name type="scientific">Actinacidiphila epipremni</name>
    <dbReference type="NCBI Taxonomy" id="2053013"/>
    <lineage>
        <taxon>Bacteria</taxon>
        <taxon>Bacillati</taxon>
        <taxon>Actinomycetota</taxon>
        <taxon>Actinomycetes</taxon>
        <taxon>Kitasatosporales</taxon>
        <taxon>Streptomycetaceae</taxon>
        <taxon>Actinacidiphila</taxon>
    </lineage>
</organism>
<dbReference type="PANTHER" id="PTHR16305:SF35">
    <property type="entry name" value="TRANSCRIPTIONAL ACTIVATOR DOMAIN"/>
    <property type="match status" value="1"/>
</dbReference>
<dbReference type="CDD" id="cd06170">
    <property type="entry name" value="LuxR_C_like"/>
    <property type="match status" value="1"/>
</dbReference>
<keyword evidence="2" id="KW-0067">ATP-binding</keyword>
<dbReference type="Gene3D" id="1.10.10.10">
    <property type="entry name" value="Winged helix-like DNA-binding domain superfamily/Winged helix DNA-binding domain"/>
    <property type="match status" value="1"/>
</dbReference>
<dbReference type="PANTHER" id="PTHR16305">
    <property type="entry name" value="TESTICULAR SOLUBLE ADENYLYL CYCLASE"/>
    <property type="match status" value="1"/>
</dbReference>
<dbReference type="InterPro" id="IPR016032">
    <property type="entry name" value="Sig_transdc_resp-reg_C-effctor"/>
</dbReference>
<dbReference type="InterPro" id="IPR041664">
    <property type="entry name" value="AAA_16"/>
</dbReference>
<evidence type="ECO:0000259" key="3">
    <source>
        <dbReference type="PROSITE" id="PS50043"/>
    </source>
</evidence>
<dbReference type="Gene3D" id="1.25.40.10">
    <property type="entry name" value="Tetratricopeptide repeat domain"/>
    <property type="match status" value="2"/>
</dbReference>
<dbReference type="InterPro" id="IPR027417">
    <property type="entry name" value="P-loop_NTPase"/>
</dbReference>
<dbReference type="Pfam" id="PF00196">
    <property type="entry name" value="GerE"/>
    <property type="match status" value="1"/>
</dbReference>
<gene>
    <name evidence="4" type="ORF">HCN08_27415</name>
</gene>
<dbReference type="Gene3D" id="3.40.50.300">
    <property type="entry name" value="P-loop containing nucleotide triphosphate hydrolases"/>
    <property type="match status" value="1"/>
</dbReference>
<dbReference type="RefSeq" id="WP_167985936.1">
    <property type="nucleotide sequence ID" value="NZ_JAATEJ010000026.1"/>
</dbReference>
<dbReference type="SMART" id="SM00421">
    <property type="entry name" value="HTH_LUXR"/>
    <property type="match status" value="1"/>
</dbReference>
<keyword evidence="1" id="KW-0547">Nucleotide-binding</keyword>
<dbReference type="PRINTS" id="PR00038">
    <property type="entry name" value="HTHLUXR"/>
</dbReference>
<dbReference type="Pfam" id="PF13191">
    <property type="entry name" value="AAA_16"/>
    <property type="match status" value="1"/>
</dbReference>
<evidence type="ECO:0000313" key="5">
    <source>
        <dbReference type="Proteomes" id="UP000734511"/>
    </source>
</evidence>
<dbReference type="InterPro" id="IPR036388">
    <property type="entry name" value="WH-like_DNA-bd_sf"/>
</dbReference>
<accession>A0ABX0ZSY0</accession>
<evidence type="ECO:0000256" key="2">
    <source>
        <dbReference type="ARBA" id="ARBA00022840"/>
    </source>
</evidence>
<evidence type="ECO:0000256" key="1">
    <source>
        <dbReference type="ARBA" id="ARBA00022741"/>
    </source>
</evidence>
<dbReference type="SUPFAM" id="SSF52540">
    <property type="entry name" value="P-loop containing nucleoside triphosphate hydrolases"/>
    <property type="match status" value="1"/>
</dbReference>
<dbReference type="SUPFAM" id="SSF48452">
    <property type="entry name" value="TPR-like"/>
    <property type="match status" value="2"/>
</dbReference>
<dbReference type="PROSITE" id="PS50043">
    <property type="entry name" value="HTH_LUXR_2"/>
    <property type="match status" value="1"/>
</dbReference>
<comment type="caution">
    <text evidence="4">The sequence shown here is derived from an EMBL/GenBank/DDBJ whole genome shotgun (WGS) entry which is preliminary data.</text>
</comment>
<sequence>MNRELVSPVLVGRRAELARLRGLLERAVGGEPVAAVVVGEAGVGKSRLVREVVAVARASGVRVLAGGCVELGGEGLPLAPLMDVLRAVARSTPAAELDRCLGPARRELARLLPELDPLAEFGDSQDRSPTQLLEHVLGLLTRLASDRPMLVVVEDLHWADRSTLDMVAFLVQTVQELGVMLLMTYRSDELHRRHPLRPLVTAWERARSVERVELGRLSRTEVAMQLHAIGGTPPGAAFADVVFERSQGNAFLVEEIVAAVDGGADPHELPPSLRDVLLARTETVSEPTQRILRTAAAAGLCVEEKLLEVVAGVGEADFYAALREAVEHHLLVVDHTGHSYAFRHALTRDALYDDMLPGERVRLHTAYGTALSGDPGLLGQDGNIAATLAHHWYAALDLPRALSASVLAGRQAAAAFAPAEALRHLERALQIWDRVPDAVERAGLDWIALNVLAAETAFAAGEPHRGLTVIDHVLARTDLAADPLRRAHLVERRSFMLRGLGRDDEATSQLRDALALMPGRPVTATQAMVLAALANSLMHVDDMDGAAATARRAVASAQECGAFAQQAEALITLGAAVAYQGDAAAGLAALREGIAVAERHGLPAVTVRGHTNLSDVLALLGRHAEAAETARTGVTLAAQAGLARSWGAMLTGNLAEPLLRLGRWREALDRITESLTDEPTGAFASTLLLARAELELWQGDAGRAEEDVRSARRHFSGADVQYTAPMAYIEAELARGRGELGVARERVHAQLGGPLTRAHLRYAWPLLWLAVRIEADAVAAGEVPGFAGSSEIRERLRGLTRALPVTTPSARAYRAMADAEAARCEGSGEVAAWQGALEATREAEEAFPRCYCLFRLAEAQVQDSAYGPEAAAPTAAECLRLAEELAATTAEDVRGLARRARLRITPPAADPAPDRPNLRIRLTDRELQVLGLVAEGRSNGQIAATLFISPKTASVHVSNILAKLNVSTRTEAATHAHRLSLLPASGAAG</sequence>